<proteinExistence type="predicted"/>
<dbReference type="AlphaFoldDB" id="A0A0G1NPJ1"/>
<reference evidence="4 5" key="1">
    <citation type="journal article" date="2015" name="Nature">
        <title>rRNA introns, odd ribosomes, and small enigmatic genomes across a large radiation of phyla.</title>
        <authorList>
            <person name="Brown C.T."/>
            <person name="Hug L.A."/>
            <person name="Thomas B.C."/>
            <person name="Sharon I."/>
            <person name="Castelle C.J."/>
            <person name="Singh A."/>
            <person name="Wilkins M.J."/>
            <person name="Williams K.H."/>
            <person name="Banfield J.F."/>
        </authorList>
    </citation>
    <scope>NUCLEOTIDE SEQUENCE [LARGE SCALE GENOMIC DNA]</scope>
</reference>
<gene>
    <name evidence="4" type="ORF">UX31_C0003G0007</name>
</gene>
<name>A0A0G1NPJ1_9BACT</name>
<sequence>MVNPDNTVFLHHISDSCQKCLKFVAGMRYEQFAIDEKTVSAVVRELSVIGEAARKTTENYTPSTLGKNSWDAKQIGPRLHGSAAADCLANSSGRSPKTKKDY</sequence>
<keyword evidence="2" id="KW-0540">Nuclease</keyword>
<dbReference type="Pfam" id="PF01934">
    <property type="entry name" value="HepT-like"/>
    <property type="match status" value="1"/>
</dbReference>
<evidence type="ECO:0000313" key="4">
    <source>
        <dbReference type="EMBL" id="KKU22341.1"/>
    </source>
</evidence>
<dbReference type="Proteomes" id="UP000034107">
    <property type="component" value="Unassembled WGS sequence"/>
</dbReference>
<dbReference type="InterPro" id="IPR008201">
    <property type="entry name" value="HepT-like"/>
</dbReference>
<keyword evidence="1" id="KW-1277">Toxin-antitoxin system</keyword>
<evidence type="ECO:0000256" key="3">
    <source>
        <dbReference type="ARBA" id="ARBA00022801"/>
    </source>
</evidence>
<evidence type="ECO:0000256" key="1">
    <source>
        <dbReference type="ARBA" id="ARBA00022649"/>
    </source>
</evidence>
<evidence type="ECO:0000313" key="5">
    <source>
        <dbReference type="Proteomes" id="UP000034107"/>
    </source>
</evidence>
<protein>
    <submittedName>
        <fullName evidence="4">Uncharacterized protein</fullName>
    </submittedName>
</protein>
<dbReference type="EMBL" id="LCLS01000003">
    <property type="protein sequence ID" value="KKU22341.1"/>
    <property type="molecule type" value="Genomic_DNA"/>
</dbReference>
<dbReference type="GO" id="GO:0110001">
    <property type="term" value="C:toxin-antitoxin complex"/>
    <property type="evidence" value="ECO:0007669"/>
    <property type="project" value="InterPro"/>
</dbReference>
<dbReference type="GO" id="GO:0004540">
    <property type="term" value="F:RNA nuclease activity"/>
    <property type="evidence" value="ECO:0007669"/>
    <property type="project" value="InterPro"/>
</dbReference>
<organism evidence="4 5">
    <name type="scientific">Candidatus Nomurabacteria bacterium GW2011_GWA1_46_11</name>
    <dbReference type="NCBI Taxonomy" id="1618732"/>
    <lineage>
        <taxon>Bacteria</taxon>
        <taxon>Candidatus Nomuraibacteriota</taxon>
    </lineage>
</organism>
<accession>A0A0G1NPJ1</accession>
<comment type="caution">
    <text evidence="4">The sequence shown here is derived from an EMBL/GenBank/DDBJ whole genome shotgun (WGS) entry which is preliminary data.</text>
</comment>
<keyword evidence="3" id="KW-0378">Hydrolase</keyword>
<dbReference type="GO" id="GO:0016787">
    <property type="term" value="F:hydrolase activity"/>
    <property type="evidence" value="ECO:0007669"/>
    <property type="project" value="UniProtKB-KW"/>
</dbReference>
<evidence type="ECO:0000256" key="2">
    <source>
        <dbReference type="ARBA" id="ARBA00022722"/>
    </source>
</evidence>